<accession>A0A4Y2CLC6</accession>
<reference evidence="2 3" key="1">
    <citation type="journal article" date="2019" name="Sci. Rep.">
        <title>Orb-weaving spider Araneus ventricosus genome elucidates the spidroin gene catalogue.</title>
        <authorList>
            <person name="Kono N."/>
            <person name="Nakamura H."/>
            <person name="Ohtoshi R."/>
            <person name="Moran D.A.P."/>
            <person name="Shinohara A."/>
            <person name="Yoshida Y."/>
            <person name="Fujiwara M."/>
            <person name="Mori M."/>
            <person name="Tomita M."/>
            <person name="Arakawa K."/>
        </authorList>
    </citation>
    <scope>NUCLEOTIDE SEQUENCE [LARGE SCALE GENOMIC DNA]</scope>
</reference>
<feature type="compositionally biased region" description="Basic and acidic residues" evidence="1">
    <location>
        <begin position="1"/>
        <end position="16"/>
    </location>
</feature>
<sequence>MSAEETQQRHSDDRLRANARRNNMTAEETEERR</sequence>
<dbReference type="EMBL" id="BGPR01163604">
    <property type="protein sequence ID" value="GBM04969.1"/>
    <property type="molecule type" value="Genomic_DNA"/>
</dbReference>
<organism evidence="2 3">
    <name type="scientific">Araneus ventricosus</name>
    <name type="common">Orbweaver spider</name>
    <name type="synonym">Epeira ventricosa</name>
    <dbReference type="NCBI Taxonomy" id="182803"/>
    <lineage>
        <taxon>Eukaryota</taxon>
        <taxon>Metazoa</taxon>
        <taxon>Ecdysozoa</taxon>
        <taxon>Arthropoda</taxon>
        <taxon>Chelicerata</taxon>
        <taxon>Arachnida</taxon>
        <taxon>Araneae</taxon>
        <taxon>Araneomorphae</taxon>
        <taxon>Entelegynae</taxon>
        <taxon>Araneoidea</taxon>
        <taxon>Araneidae</taxon>
        <taxon>Araneus</taxon>
    </lineage>
</organism>
<comment type="caution">
    <text evidence="2">The sequence shown here is derived from an EMBL/GenBank/DDBJ whole genome shotgun (WGS) entry which is preliminary data.</text>
</comment>
<evidence type="ECO:0000256" key="1">
    <source>
        <dbReference type="SAM" id="MobiDB-lite"/>
    </source>
</evidence>
<evidence type="ECO:0000313" key="2">
    <source>
        <dbReference type="EMBL" id="GBM04969.1"/>
    </source>
</evidence>
<name>A0A4Y2CLC6_ARAVE</name>
<feature type="region of interest" description="Disordered" evidence="1">
    <location>
        <begin position="1"/>
        <end position="33"/>
    </location>
</feature>
<dbReference type="Proteomes" id="UP000499080">
    <property type="component" value="Unassembled WGS sequence"/>
</dbReference>
<proteinExistence type="predicted"/>
<feature type="non-terminal residue" evidence="2">
    <location>
        <position position="33"/>
    </location>
</feature>
<gene>
    <name evidence="2" type="ORF">AVEN_74936_1</name>
</gene>
<keyword evidence="3" id="KW-1185">Reference proteome</keyword>
<protein>
    <submittedName>
        <fullName evidence="2">Uncharacterized protein</fullName>
    </submittedName>
</protein>
<evidence type="ECO:0000313" key="3">
    <source>
        <dbReference type="Proteomes" id="UP000499080"/>
    </source>
</evidence>
<dbReference type="AlphaFoldDB" id="A0A4Y2CLC6"/>